<keyword evidence="4 5" id="KW-0963">Cytoplasm</keyword>
<organism evidence="9 10">
    <name type="scientific">Proteiniclasticum ruminis</name>
    <dbReference type="NCBI Taxonomy" id="398199"/>
    <lineage>
        <taxon>Bacteria</taxon>
        <taxon>Bacillati</taxon>
        <taxon>Bacillota</taxon>
        <taxon>Clostridia</taxon>
        <taxon>Eubacteriales</taxon>
        <taxon>Clostridiaceae</taxon>
        <taxon>Proteiniclasticum</taxon>
    </lineage>
</organism>
<dbReference type="Pfam" id="PF02631">
    <property type="entry name" value="RecX_HTH2"/>
    <property type="match status" value="1"/>
</dbReference>
<evidence type="ECO:0000256" key="1">
    <source>
        <dbReference type="ARBA" id="ARBA00004496"/>
    </source>
</evidence>
<dbReference type="RefSeq" id="WP_074909361.1">
    <property type="nucleotide sequence ID" value="NZ_FOVK01000001.1"/>
</dbReference>
<feature type="domain" description="RecX first three-helical" evidence="8">
    <location>
        <begin position="62"/>
        <end position="98"/>
    </location>
</feature>
<comment type="similarity">
    <text evidence="2 5">Belongs to the RecX family.</text>
</comment>
<dbReference type="InterPro" id="IPR003783">
    <property type="entry name" value="Regulatory_RecX"/>
</dbReference>
<dbReference type="GO" id="GO:0006282">
    <property type="term" value="P:regulation of DNA repair"/>
    <property type="evidence" value="ECO:0007669"/>
    <property type="project" value="UniProtKB-UniRule"/>
</dbReference>
<dbReference type="eggNOG" id="COG2137">
    <property type="taxonomic scope" value="Bacteria"/>
</dbReference>
<evidence type="ECO:0000256" key="3">
    <source>
        <dbReference type="ARBA" id="ARBA00018111"/>
    </source>
</evidence>
<dbReference type="Pfam" id="PF21981">
    <property type="entry name" value="RecX_HTH3"/>
    <property type="match status" value="1"/>
</dbReference>
<evidence type="ECO:0000256" key="5">
    <source>
        <dbReference type="HAMAP-Rule" id="MF_01114"/>
    </source>
</evidence>
<dbReference type="InterPro" id="IPR053924">
    <property type="entry name" value="RecX_HTH_2nd"/>
</dbReference>
<evidence type="ECO:0000256" key="4">
    <source>
        <dbReference type="ARBA" id="ARBA00022490"/>
    </source>
</evidence>
<dbReference type="OrthoDB" id="5421057at2"/>
<dbReference type="InterPro" id="IPR053926">
    <property type="entry name" value="RecX_HTH_1st"/>
</dbReference>
<name>A0A1I4Y0K9_9CLOT</name>
<evidence type="ECO:0000313" key="9">
    <source>
        <dbReference type="EMBL" id="SFN31029.1"/>
    </source>
</evidence>
<dbReference type="Gene3D" id="1.10.10.10">
    <property type="entry name" value="Winged helix-like DNA-binding domain superfamily/Winged helix DNA-binding domain"/>
    <property type="match status" value="3"/>
</dbReference>
<proteinExistence type="inferred from homology"/>
<feature type="domain" description="RecX second three-helical" evidence="6">
    <location>
        <begin position="108"/>
        <end position="147"/>
    </location>
</feature>
<comment type="function">
    <text evidence="5">Modulates RecA activity.</text>
</comment>
<gene>
    <name evidence="5" type="primary">recX</name>
    <name evidence="9" type="ORF">SAMN04488695_101282</name>
</gene>
<sequence length="214" mass="25214">MKTITKISENKKNSSRVSIFADEEFLLSCDKELIYKRGLVKGMKIDTDLLLEIAKEDTFIRARETALRSLERTMKTEEEIQKKLREKEFDEDTIARVLSLLKEYNLLDDARYAELYLKEKLRSRGQKKAKFELLHKGVDKEVLHQALESLKDSSLEEETCFKLAKKKYDQLCKREQDPFKLKSKLYTFLAGKGYEYELISTTLRKILTDSDEEY</sequence>
<dbReference type="PANTHER" id="PTHR33602">
    <property type="entry name" value="REGULATORY PROTEIN RECX FAMILY PROTEIN"/>
    <property type="match status" value="1"/>
</dbReference>
<dbReference type="Proteomes" id="UP000181899">
    <property type="component" value="Unassembled WGS sequence"/>
</dbReference>
<dbReference type="STRING" id="398199.SAMN05421804_104140"/>
<evidence type="ECO:0000259" key="6">
    <source>
        <dbReference type="Pfam" id="PF02631"/>
    </source>
</evidence>
<dbReference type="AlphaFoldDB" id="A0A1I4Y0K9"/>
<dbReference type="InterPro" id="IPR053925">
    <property type="entry name" value="RecX_HTH_3rd"/>
</dbReference>
<dbReference type="PANTHER" id="PTHR33602:SF1">
    <property type="entry name" value="REGULATORY PROTEIN RECX FAMILY PROTEIN"/>
    <property type="match status" value="1"/>
</dbReference>
<dbReference type="EMBL" id="FOVK01000001">
    <property type="protein sequence ID" value="SFN31029.1"/>
    <property type="molecule type" value="Genomic_DNA"/>
</dbReference>
<feature type="domain" description="RecX third three-helical" evidence="7">
    <location>
        <begin position="156"/>
        <end position="201"/>
    </location>
</feature>
<protein>
    <recommendedName>
        <fullName evidence="3 5">Regulatory protein RecX</fullName>
    </recommendedName>
</protein>
<reference evidence="9 10" key="1">
    <citation type="submission" date="2016-10" db="EMBL/GenBank/DDBJ databases">
        <authorList>
            <person name="de Groot N.N."/>
        </authorList>
    </citation>
    <scope>NUCLEOTIDE SEQUENCE [LARGE SCALE GENOMIC DNA]</scope>
    <source>
        <strain evidence="9 10">ML2</strain>
    </source>
</reference>
<evidence type="ECO:0000259" key="8">
    <source>
        <dbReference type="Pfam" id="PF21982"/>
    </source>
</evidence>
<dbReference type="Pfam" id="PF21982">
    <property type="entry name" value="RecX_HTH1"/>
    <property type="match status" value="1"/>
</dbReference>
<dbReference type="GO" id="GO:0005737">
    <property type="term" value="C:cytoplasm"/>
    <property type="evidence" value="ECO:0007669"/>
    <property type="project" value="UniProtKB-SubCell"/>
</dbReference>
<evidence type="ECO:0000313" key="10">
    <source>
        <dbReference type="Proteomes" id="UP000181899"/>
    </source>
</evidence>
<dbReference type="InterPro" id="IPR036388">
    <property type="entry name" value="WH-like_DNA-bd_sf"/>
</dbReference>
<accession>A0A1I4Y0K9</accession>
<keyword evidence="10" id="KW-1185">Reference proteome</keyword>
<evidence type="ECO:0000256" key="2">
    <source>
        <dbReference type="ARBA" id="ARBA00009695"/>
    </source>
</evidence>
<comment type="subcellular location">
    <subcellularLocation>
        <location evidence="1 5">Cytoplasm</location>
    </subcellularLocation>
</comment>
<dbReference type="NCBIfam" id="NF001058">
    <property type="entry name" value="PRK00117.4-1"/>
    <property type="match status" value="1"/>
</dbReference>
<evidence type="ECO:0000259" key="7">
    <source>
        <dbReference type="Pfam" id="PF21981"/>
    </source>
</evidence>
<dbReference type="HAMAP" id="MF_01114">
    <property type="entry name" value="RecX"/>
    <property type="match status" value="1"/>
</dbReference>